<evidence type="ECO:0000313" key="1">
    <source>
        <dbReference type="EMBL" id="VVE69301.1"/>
    </source>
</evidence>
<gene>
    <name evidence="1" type="ORF">PPN31119_03240</name>
</gene>
<dbReference type="EMBL" id="CABPSO010000010">
    <property type="protein sequence ID" value="VVE69301.1"/>
    <property type="molecule type" value="Genomic_DNA"/>
</dbReference>
<organism evidence="1 2">
    <name type="scientific">Pandoraea pnomenusa</name>
    <dbReference type="NCBI Taxonomy" id="93220"/>
    <lineage>
        <taxon>Bacteria</taxon>
        <taxon>Pseudomonadati</taxon>
        <taxon>Pseudomonadota</taxon>
        <taxon>Betaproteobacteria</taxon>
        <taxon>Burkholderiales</taxon>
        <taxon>Burkholderiaceae</taxon>
        <taxon>Pandoraea</taxon>
    </lineage>
</organism>
<evidence type="ECO:0000313" key="2">
    <source>
        <dbReference type="Proteomes" id="UP000361468"/>
    </source>
</evidence>
<proteinExistence type="predicted"/>
<evidence type="ECO:0008006" key="3">
    <source>
        <dbReference type="Google" id="ProtNLM"/>
    </source>
</evidence>
<reference evidence="1 2" key="1">
    <citation type="submission" date="2019-08" db="EMBL/GenBank/DDBJ databases">
        <authorList>
            <person name="Peeters C."/>
        </authorList>
    </citation>
    <scope>NUCLEOTIDE SEQUENCE [LARGE SCALE GENOMIC DNA]</scope>
    <source>
        <strain evidence="1 2">LMG 31119</strain>
    </source>
</reference>
<dbReference type="Proteomes" id="UP000361468">
    <property type="component" value="Unassembled WGS sequence"/>
</dbReference>
<protein>
    <recommendedName>
        <fullName evidence="3">Apea-like HEPN domain-containing protein</fullName>
    </recommendedName>
</protein>
<comment type="caution">
    <text evidence="1">The sequence shown here is derived from an EMBL/GenBank/DDBJ whole genome shotgun (WGS) entry which is preliminary data.</text>
</comment>
<accession>A0ABY6WM75</accession>
<keyword evidence="2" id="KW-1185">Reference proteome</keyword>
<name>A0ABY6WM75_9BURK</name>
<sequence>MGEEQLSDQVNISLKRTVNTYADLWHGANSLAAKGRADVEGSTWTFMGAQILFAFSIEAYCNFALPHVFSDLTESQRREVAKRPPVCRIALICASLDVSFDEGGDELTALQELFRFRNSLAHGRQLDLAESKIHPAEAIDDPANFWLSAPWEVMCTVEAVDRTRDVSQRIISMIHGRLPTHLGRPFKFGVGSGFAQLVRP</sequence>
<dbReference type="RefSeq" id="WP_220125862.1">
    <property type="nucleotide sequence ID" value="NZ_CP041237.1"/>
</dbReference>